<reference evidence="1" key="1">
    <citation type="submission" date="2020-07" db="EMBL/GenBank/DDBJ databases">
        <title>Clarias magur genome sequencing, assembly and annotation.</title>
        <authorList>
            <person name="Kushwaha B."/>
            <person name="Kumar R."/>
            <person name="Das P."/>
            <person name="Joshi C.G."/>
            <person name="Kumar D."/>
            <person name="Nagpure N.S."/>
            <person name="Pandey M."/>
            <person name="Agarwal S."/>
            <person name="Srivastava S."/>
            <person name="Singh M."/>
            <person name="Sahoo L."/>
            <person name="Jayasankar P."/>
            <person name="Meher P.K."/>
            <person name="Koringa P.G."/>
            <person name="Iquebal M.A."/>
            <person name="Das S.P."/>
            <person name="Bit A."/>
            <person name="Patnaik S."/>
            <person name="Patel N."/>
            <person name="Shah T.M."/>
            <person name="Hinsu A."/>
            <person name="Jena J.K."/>
        </authorList>
    </citation>
    <scope>NUCLEOTIDE SEQUENCE</scope>
    <source>
        <strain evidence="1">CIFAMagur01</strain>
        <tissue evidence="1">Testis</tissue>
    </source>
</reference>
<evidence type="ECO:0000313" key="2">
    <source>
        <dbReference type="Proteomes" id="UP000727407"/>
    </source>
</evidence>
<proteinExistence type="predicted"/>
<organism evidence="1 2">
    <name type="scientific">Clarias magur</name>
    <name type="common">Asian catfish</name>
    <name type="synonym">Macropteronotus magur</name>
    <dbReference type="NCBI Taxonomy" id="1594786"/>
    <lineage>
        <taxon>Eukaryota</taxon>
        <taxon>Metazoa</taxon>
        <taxon>Chordata</taxon>
        <taxon>Craniata</taxon>
        <taxon>Vertebrata</taxon>
        <taxon>Euteleostomi</taxon>
        <taxon>Actinopterygii</taxon>
        <taxon>Neopterygii</taxon>
        <taxon>Teleostei</taxon>
        <taxon>Ostariophysi</taxon>
        <taxon>Siluriformes</taxon>
        <taxon>Clariidae</taxon>
        <taxon>Clarias</taxon>
    </lineage>
</organism>
<gene>
    <name evidence="1" type="primary">nexmif</name>
    <name evidence="1" type="ORF">DAT39_022479</name>
</gene>
<evidence type="ECO:0000313" key="1">
    <source>
        <dbReference type="EMBL" id="KAF5886596.1"/>
    </source>
</evidence>
<sequence>HVPLDPCRSVPVPSVRNALIPSPVSAESHFIPISCTSEMPMITCMTTECIIVCITLR</sequence>
<accession>A0A8J4WNN4</accession>
<dbReference type="Proteomes" id="UP000727407">
    <property type="component" value="Unassembled WGS sequence"/>
</dbReference>
<dbReference type="AlphaFoldDB" id="A0A8J4WNN4"/>
<feature type="non-terminal residue" evidence="1">
    <location>
        <position position="57"/>
    </location>
</feature>
<dbReference type="EMBL" id="QNUK01001168">
    <property type="protein sequence ID" value="KAF5886596.1"/>
    <property type="molecule type" value="Genomic_DNA"/>
</dbReference>
<name>A0A8J4WNN4_CLAMG</name>
<comment type="caution">
    <text evidence="1">The sequence shown here is derived from an EMBL/GenBank/DDBJ whole genome shotgun (WGS) entry which is preliminary data.</text>
</comment>
<keyword evidence="2" id="KW-1185">Reference proteome</keyword>
<protein>
    <submittedName>
        <fullName evidence="1">Neurite extension and migration factor</fullName>
    </submittedName>
</protein>
<feature type="non-terminal residue" evidence="1">
    <location>
        <position position="1"/>
    </location>
</feature>